<sequence length="249" mass="25773">MSDRLAHHTAIVTGAGSGIGKAIALRLAAEGAKVTVQDLAQDKAEATVAAIKDADGEAIAVAGDVSKAADVESAFAACRDAWGDPSLMVNNAGIVHQVRFEDMEDDDWDRMIAVHLRGTYLCSRRAIGPMVAKGTGVIVNIASQLGQIGGVELVHYSAAKAGIIGMTKALAREVSAQGVRVNAVAPGPINTELVMTLSDKWRAAKAAELPLGRFGEPEDVAATVAFLASEDAKIYVGQTLGPNSGDVML</sequence>
<evidence type="ECO:0000313" key="3">
    <source>
        <dbReference type="Proteomes" id="UP001556098"/>
    </source>
</evidence>
<dbReference type="InterPro" id="IPR036291">
    <property type="entry name" value="NAD(P)-bd_dom_sf"/>
</dbReference>
<reference evidence="2 3" key="1">
    <citation type="submission" date="2024-07" db="EMBL/GenBank/DDBJ databases">
        <title>Marimonas sp.nov., isolated from tidal-flat sediment.</title>
        <authorList>
            <person name="Jayan J.N."/>
            <person name="Lee S.S."/>
        </authorList>
    </citation>
    <scope>NUCLEOTIDE SEQUENCE [LARGE SCALE GENOMIC DNA]</scope>
    <source>
        <strain evidence="2 3">MJW-29</strain>
    </source>
</reference>
<evidence type="ECO:0000313" key="2">
    <source>
        <dbReference type="EMBL" id="MEW9921286.1"/>
    </source>
</evidence>
<dbReference type="EC" id="1.1.1.-" evidence="2"/>
<dbReference type="PRINTS" id="PR00081">
    <property type="entry name" value="GDHRDH"/>
</dbReference>
<dbReference type="SUPFAM" id="SSF51735">
    <property type="entry name" value="NAD(P)-binding Rossmann-fold domains"/>
    <property type="match status" value="1"/>
</dbReference>
<evidence type="ECO:0000256" key="1">
    <source>
        <dbReference type="ARBA" id="ARBA00006484"/>
    </source>
</evidence>
<proteinExistence type="inferred from homology"/>
<dbReference type="NCBIfam" id="NF009466">
    <property type="entry name" value="PRK12826.1-2"/>
    <property type="match status" value="1"/>
</dbReference>
<dbReference type="PRINTS" id="PR00080">
    <property type="entry name" value="SDRFAMILY"/>
</dbReference>
<protein>
    <submittedName>
        <fullName evidence="2">SDR family NAD(P)-dependent oxidoreductase</fullName>
        <ecNumber evidence="2">1.1.1.-</ecNumber>
    </submittedName>
</protein>
<dbReference type="EMBL" id="JBFNXX010000014">
    <property type="protein sequence ID" value="MEW9921286.1"/>
    <property type="molecule type" value="Genomic_DNA"/>
</dbReference>
<name>A0ABV3RRI9_9RHOB</name>
<comment type="similarity">
    <text evidence="1">Belongs to the short-chain dehydrogenases/reductases (SDR) family.</text>
</comment>
<dbReference type="GO" id="GO:0016491">
    <property type="term" value="F:oxidoreductase activity"/>
    <property type="evidence" value="ECO:0007669"/>
    <property type="project" value="UniProtKB-KW"/>
</dbReference>
<accession>A0ABV3RRI9</accession>
<dbReference type="Proteomes" id="UP001556098">
    <property type="component" value="Unassembled WGS sequence"/>
</dbReference>
<dbReference type="NCBIfam" id="NF005559">
    <property type="entry name" value="PRK07231.1"/>
    <property type="match status" value="1"/>
</dbReference>
<gene>
    <name evidence="2" type="ORF">AB2B41_16875</name>
</gene>
<dbReference type="RefSeq" id="WP_367878986.1">
    <property type="nucleotide sequence ID" value="NZ_JBFNXX010000014.1"/>
</dbReference>
<dbReference type="PANTHER" id="PTHR42879:SF2">
    <property type="entry name" value="3-OXOACYL-[ACYL-CARRIER-PROTEIN] REDUCTASE FABG"/>
    <property type="match status" value="1"/>
</dbReference>
<dbReference type="Gene3D" id="3.40.50.720">
    <property type="entry name" value="NAD(P)-binding Rossmann-like Domain"/>
    <property type="match status" value="1"/>
</dbReference>
<dbReference type="InterPro" id="IPR050259">
    <property type="entry name" value="SDR"/>
</dbReference>
<dbReference type="PANTHER" id="PTHR42879">
    <property type="entry name" value="3-OXOACYL-(ACYL-CARRIER-PROTEIN) REDUCTASE"/>
    <property type="match status" value="1"/>
</dbReference>
<organism evidence="2 3">
    <name type="scientific">Sulfitobacter sediminis</name>
    <dbReference type="NCBI Taxonomy" id="3234186"/>
    <lineage>
        <taxon>Bacteria</taxon>
        <taxon>Pseudomonadati</taxon>
        <taxon>Pseudomonadota</taxon>
        <taxon>Alphaproteobacteria</taxon>
        <taxon>Rhodobacterales</taxon>
        <taxon>Roseobacteraceae</taxon>
        <taxon>Sulfitobacter</taxon>
    </lineage>
</organism>
<dbReference type="PROSITE" id="PS00061">
    <property type="entry name" value="ADH_SHORT"/>
    <property type="match status" value="1"/>
</dbReference>
<dbReference type="InterPro" id="IPR002347">
    <property type="entry name" value="SDR_fam"/>
</dbReference>
<dbReference type="InterPro" id="IPR020904">
    <property type="entry name" value="Sc_DH/Rdtase_CS"/>
</dbReference>
<keyword evidence="2" id="KW-0560">Oxidoreductase</keyword>
<comment type="caution">
    <text evidence="2">The sequence shown here is derived from an EMBL/GenBank/DDBJ whole genome shotgun (WGS) entry which is preliminary data.</text>
</comment>
<keyword evidence="3" id="KW-1185">Reference proteome</keyword>
<dbReference type="Pfam" id="PF13561">
    <property type="entry name" value="adh_short_C2"/>
    <property type="match status" value="1"/>
</dbReference>